<feature type="transmembrane region" description="Helical" evidence="1">
    <location>
        <begin position="41"/>
        <end position="62"/>
    </location>
</feature>
<keyword evidence="3" id="KW-1185">Reference proteome</keyword>
<reference evidence="2 3" key="1">
    <citation type="submission" date="2019-02" db="EMBL/GenBank/DDBJ databases">
        <title>Sequencing the genomes of 1000 actinobacteria strains.</title>
        <authorList>
            <person name="Klenk H.-P."/>
        </authorList>
    </citation>
    <scope>NUCLEOTIDE SEQUENCE [LARGE SCALE GENOMIC DNA]</scope>
    <source>
        <strain evidence="2 3">DSM 45779</strain>
    </source>
</reference>
<organism evidence="2 3">
    <name type="scientific">Pseudonocardia sediminis</name>
    <dbReference type="NCBI Taxonomy" id="1397368"/>
    <lineage>
        <taxon>Bacteria</taxon>
        <taxon>Bacillati</taxon>
        <taxon>Actinomycetota</taxon>
        <taxon>Actinomycetes</taxon>
        <taxon>Pseudonocardiales</taxon>
        <taxon>Pseudonocardiaceae</taxon>
        <taxon>Pseudonocardia</taxon>
    </lineage>
</organism>
<name>A0A4Q7UZ44_PSEST</name>
<evidence type="ECO:0000313" key="2">
    <source>
        <dbReference type="EMBL" id="RZT87417.1"/>
    </source>
</evidence>
<dbReference type="AlphaFoldDB" id="A0A4Q7UZ44"/>
<keyword evidence="1" id="KW-0472">Membrane</keyword>
<keyword evidence="1" id="KW-0812">Transmembrane</keyword>
<protein>
    <submittedName>
        <fullName evidence="2">Uncharacterized protein</fullName>
    </submittedName>
</protein>
<sequence>MTETGNKAAKGWLTAFAAMAALFALPVFLIGYPVLANQEHLMWMLYVGLLLCAPAMLGYLWFCIGPRRKQRPAAAATPKLDPQAETVAYLERQGMRVNHLNRDGSESYGLRGSHGAILMVDSYTAVRKLVLPDGWIRPVWPDERGNVDWTQDAGETGRR</sequence>
<evidence type="ECO:0000256" key="1">
    <source>
        <dbReference type="SAM" id="Phobius"/>
    </source>
</evidence>
<feature type="transmembrane region" description="Helical" evidence="1">
    <location>
        <begin position="12"/>
        <end position="35"/>
    </location>
</feature>
<gene>
    <name evidence="2" type="ORF">EV383_4340</name>
</gene>
<dbReference type="Proteomes" id="UP000291591">
    <property type="component" value="Unassembled WGS sequence"/>
</dbReference>
<proteinExistence type="predicted"/>
<dbReference type="EMBL" id="SHKL01000001">
    <property type="protein sequence ID" value="RZT87417.1"/>
    <property type="molecule type" value="Genomic_DNA"/>
</dbReference>
<evidence type="ECO:0000313" key="3">
    <source>
        <dbReference type="Proteomes" id="UP000291591"/>
    </source>
</evidence>
<accession>A0A4Q7UZ44</accession>
<keyword evidence="1" id="KW-1133">Transmembrane helix</keyword>
<comment type="caution">
    <text evidence="2">The sequence shown here is derived from an EMBL/GenBank/DDBJ whole genome shotgun (WGS) entry which is preliminary data.</text>
</comment>
<dbReference type="RefSeq" id="WP_130291574.1">
    <property type="nucleotide sequence ID" value="NZ_SHKL01000001.1"/>
</dbReference>